<dbReference type="GO" id="GO:0004639">
    <property type="term" value="F:phosphoribosylaminoimidazolesuccinocarboxamide synthase activity"/>
    <property type="evidence" value="ECO:0007669"/>
    <property type="project" value="UniProtKB-UniRule"/>
</dbReference>
<accession>A0AAJ1AGK5</accession>
<dbReference type="HAMAP" id="MF_00137">
    <property type="entry name" value="SAICAR_synth"/>
    <property type="match status" value="1"/>
</dbReference>
<dbReference type="InterPro" id="IPR018236">
    <property type="entry name" value="SAICAR_synthetase_CS"/>
</dbReference>
<dbReference type="FunFam" id="3.30.470.20:FF:000015">
    <property type="entry name" value="Phosphoribosylaminoimidazole-succinocarboxamide synthase"/>
    <property type="match status" value="1"/>
</dbReference>
<evidence type="ECO:0000256" key="4">
    <source>
        <dbReference type="ARBA" id="ARBA00022741"/>
    </source>
</evidence>
<evidence type="ECO:0000256" key="6">
    <source>
        <dbReference type="ARBA" id="ARBA00022840"/>
    </source>
</evidence>
<evidence type="ECO:0000256" key="7">
    <source>
        <dbReference type="ARBA" id="ARBA00048475"/>
    </source>
</evidence>
<dbReference type="Proteomes" id="UP001197609">
    <property type="component" value="Unassembled WGS sequence"/>
</dbReference>
<reference evidence="10 11" key="1">
    <citation type="journal article" date="2021" name="bioRxiv">
        <title>Unraveling nitrogen, sulfur and carbon metabolic pathways and microbial community transcriptional responses to substrate deprivation and toxicity stresses in a bioreactor mimicking anoxic brackish coastal sediment conditions.</title>
        <authorList>
            <person name="Martins P.D."/>
            <person name="Echeveste M.J."/>
            <person name="Arshad A."/>
            <person name="Kurth J."/>
            <person name="Ouboter H."/>
            <person name="Jetten M.S.M."/>
            <person name="Welte C.U."/>
        </authorList>
    </citation>
    <scope>NUCLEOTIDE SEQUENCE [LARGE SCALE GENOMIC DNA]</scope>
    <source>
        <strain evidence="10">MAG_38</strain>
    </source>
</reference>
<sequence length="293" mass="32830">MAEPIVLQTEFPDLVLCARGKVRDIYDFGDRLLLVATDRISAFDVVLPTAIPGKGSVLTALSEFWFHMTADLTPNHLITTEVEAYPEACRPYRETLAGRSMLVRKTKPLPIECIVRGYLTGSGWIEYQKTGAVCGIPLPTGLVESCRLNPSLFTPSTKAEQGAHDVNITFDEAAAQLDVELAERVRDVSLALYERARTYALERGIIIADTKFEFGLHDGNLLLIDEALTPDSSRFWPCDSYAAGRSQPSFDKQFVRDYLKSIAWNMKAPAPELPREIVERTSEKYREALRRLT</sequence>
<evidence type="ECO:0000313" key="11">
    <source>
        <dbReference type="Proteomes" id="UP001197609"/>
    </source>
</evidence>
<evidence type="ECO:0000256" key="3">
    <source>
        <dbReference type="ARBA" id="ARBA00022598"/>
    </source>
</evidence>
<dbReference type="Gene3D" id="3.30.470.20">
    <property type="entry name" value="ATP-grasp fold, B domain"/>
    <property type="match status" value="1"/>
</dbReference>
<evidence type="ECO:0000256" key="8">
    <source>
        <dbReference type="HAMAP-Rule" id="MF_00137"/>
    </source>
</evidence>
<dbReference type="EMBL" id="JAIOIU010000031">
    <property type="protein sequence ID" value="MBZ0159037.1"/>
    <property type="molecule type" value="Genomic_DNA"/>
</dbReference>
<comment type="similarity">
    <text evidence="2 8">Belongs to the SAICAR synthetase family.</text>
</comment>
<dbReference type="PANTHER" id="PTHR43700">
    <property type="entry name" value="PHOSPHORIBOSYLAMINOIMIDAZOLE-SUCCINOCARBOXAMIDE SYNTHASE"/>
    <property type="match status" value="1"/>
</dbReference>
<organism evidence="10 11">
    <name type="scientific">Candidatus Methylomirabilis tolerans</name>
    <dbReference type="NCBI Taxonomy" id="3123416"/>
    <lineage>
        <taxon>Bacteria</taxon>
        <taxon>Candidatus Methylomirabilota</taxon>
        <taxon>Candidatus Methylomirabilia</taxon>
        <taxon>Candidatus Methylomirabilales</taxon>
        <taxon>Candidatus Methylomirabilaceae</taxon>
        <taxon>Candidatus Methylomirabilis</taxon>
    </lineage>
</organism>
<dbReference type="GO" id="GO:0006189">
    <property type="term" value="P:'de novo' IMP biosynthetic process"/>
    <property type="evidence" value="ECO:0007669"/>
    <property type="project" value="UniProtKB-UniRule"/>
</dbReference>
<dbReference type="Gene3D" id="3.30.200.20">
    <property type="entry name" value="Phosphorylase Kinase, domain 1"/>
    <property type="match status" value="1"/>
</dbReference>
<comment type="caution">
    <text evidence="10">The sequence shown here is derived from an EMBL/GenBank/DDBJ whole genome shotgun (WGS) entry which is preliminary data.</text>
</comment>
<dbReference type="SUPFAM" id="SSF56104">
    <property type="entry name" value="SAICAR synthase-like"/>
    <property type="match status" value="1"/>
</dbReference>
<comment type="pathway">
    <text evidence="1 8">Purine metabolism; IMP biosynthesis via de novo pathway; 5-amino-1-(5-phospho-D-ribosyl)imidazole-4-carboxamide from 5-amino-1-(5-phospho-D-ribosyl)imidazole-4-carboxylate: step 1/2.</text>
</comment>
<keyword evidence="4 8" id="KW-0547">Nucleotide-binding</keyword>
<dbReference type="InterPro" id="IPR001636">
    <property type="entry name" value="SAICAR_synth"/>
</dbReference>
<dbReference type="PROSITE" id="PS01057">
    <property type="entry name" value="SAICAR_SYNTHETASE_1"/>
    <property type="match status" value="1"/>
</dbReference>
<evidence type="ECO:0000256" key="1">
    <source>
        <dbReference type="ARBA" id="ARBA00004672"/>
    </source>
</evidence>
<evidence type="ECO:0000313" key="10">
    <source>
        <dbReference type="EMBL" id="MBZ0159037.1"/>
    </source>
</evidence>
<evidence type="ECO:0000256" key="2">
    <source>
        <dbReference type="ARBA" id="ARBA00010190"/>
    </source>
</evidence>
<dbReference type="AlphaFoldDB" id="A0AAJ1AGK5"/>
<dbReference type="PANTHER" id="PTHR43700:SF1">
    <property type="entry name" value="PHOSPHORIBOSYLAMINOIMIDAZOLE-SUCCINOCARBOXAMIDE SYNTHASE"/>
    <property type="match status" value="1"/>
</dbReference>
<keyword evidence="5 8" id="KW-0658">Purine biosynthesis</keyword>
<proteinExistence type="inferred from homology"/>
<dbReference type="CDD" id="cd01414">
    <property type="entry name" value="SAICAR_synt_Sc"/>
    <property type="match status" value="1"/>
</dbReference>
<dbReference type="Pfam" id="PF01259">
    <property type="entry name" value="SAICAR_synt"/>
    <property type="match status" value="1"/>
</dbReference>
<keyword evidence="6 8" id="KW-0067">ATP-binding</keyword>
<feature type="domain" description="SAICAR synthetase/ADE2 N-terminal" evidence="9">
    <location>
        <begin position="17"/>
        <end position="268"/>
    </location>
</feature>
<dbReference type="NCBIfam" id="NF010568">
    <property type="entry name" value="PRK13961.1"/>
    <property type="match status" value="1"/>
</dbReference>
<dbReference type="EC" id="6.3.2.6" evidence="8"/>
<dbReference type="NCBIfam" id="TIGR00081">
    <property type="entry name" value="purC"/>
    <property type="match status" value="1"/>
</dbReference>
<dbReference type="GO" id="GO:0005524">
    <property type="term" value="F:ATP binding"/>
    <property type="evidence" value="ECO:0007669"/>
    <property type="project" value="UniProtKB-KW"/>
</dbReference>
<protein>
    <recommendedName>
        <fullName evidence="8">Phosphoribosylaminoimidazole-succinocarboxamide synthase</fullName>
        <ecNumber evidence="8">6.3.2.6</ecNumber>
    </recommendedName>
    <alternativeName>
        <fullName evidence="8">SAICAR synthetase</fullName>
    </alternativeName>
</protein>
<dbReference type="InterPro" id="IPR028923">
    <property type="entry name" value="SAICAR_synt/ADE2_N"/>
</dbReference>
<dbReference type="GO" id="GO:0005737">
    <property type="term" value="C:cytoplasm"/>
    <property type="evidence" value="ECO:0007669"/>
    <property type="project" value="TreeGrafter"/>
</dbReference>
<evidence type="ECO:0000259" key="9">
    <source>
        <dbReference type="Pfam" id="PF01259"/>
    </source>
</evidence>
<dbReference type="PROSITE" id="PS01058">
    <property type="entry name" value="SAICAR_SYNTHETASE_2"/>
    <property type="match status" value="1"/>
</dbReference>
<name>A0AAJ1AGK5_9BACT</name>
<gene>
    <name evidence="8" type="primary">purC</name>
    <name evidence="10" type="ORF">K8G79_02655</name>
</gene>
<comment type="catalytic activity">
    <reaction evidence="7 8">
        <text>5-amino-1-(5-phospho-D-ribosyl)imidazole-4-carboxylate + L-aspartate + ATP = (2S)-2-[5-amino-1-(5-phospho-beta-D-ribosyl)imidazole-4-carboxamido]succinate + ADP + phosphate + 2 H(+)</text>
        <dbReference type="Rhea" id="RHEA:22628"/>
        <dbReference type="ChEBI" id="CHEBI:15378"/>
        <dbReference type="ChEBI" id="CHEBI:29991"/>
        <dbReference type="ChEBI" id="CHEBI:30616"/>
        <dbReference type="ChEBI" id="CHEBI:43474"/>
        <dbReference type="ChEBI" id="CHEBI:58443"/>
        <dbReference type="ChEBI" id="CHEBI:77657"/>
        <dbReference type="ChEBI" id="CHEBI:456216"/>
        <dbReference type="EC" id="6.3.2.6"/>
    </reaction>
</comment>
<keyword evidence="3 8" id="KW-0436">Ligase</keyword>
<evidence type="ECO:0000256" key="5">
    <source>
        <dbReference type="ARBA" id="ARBA00022755"/>
    </source>
</evidence>